<sequence>MKTLKTTLLISMLILLTTSCTDLTKDDLVPETNNIEFVTITGGDGSIDGTHDGDDIGGGGDTGGDDGDGSDGDGGKGN</sequence>
<protein>
    <submittedName>
        <fullName evidence="3">DNA primase</fullName>
    </submittedName>
</protein>
<evidence type="ECO:0000256" key="2">
    <source>
        <dbReference type="SAM" id="SignalP"/>
    </source>
</evidence>
<dbReference type="AlphaFoldDB" id="A0A7J5AQA2"/>
<proteinExistence type="predicted"/>
<keyword evidence="2" id="KW-0732">Signal</keyword>
<reference evidence="3 4" key="1">
    <citation type="submission" date="2019-09" db="EMBL/GenBank/DDBJ databases">
        <authorList>
            <person name="Cao W.R."/>
        </authorList>
    </citation>
    <scope>NUCLEOTIDE SEQUENCE [LARGE SCALE GENOMIC DNA]</scope>
    <source>
        <strain evidence="4">a4</strain>
    </source>
</reference>
<feature type="chain" id="PRO_5029450905" evidence="2">
    <location>
        <begin position="25"/>
        <end position="78"/>
    </location>
</feature>
<dbReference type="RefSeq" id="WP_150899044.1">
    <property type="nucleotide sequence ID" value="NZ_WAAU01000008.1"/>
</dbReference>
<feature type="signal peptide" evidence="2">
    <location>
        <begin position="1"/>
        <end position="24"/>
    </location>
</feature>
<keyword evidence="4" id="KW-1185">Reference proteome</keyword>
<dbReference type="Proteomes" id="UP000467305">
    <property type="component" value="Unassembled WGS sequence"/>
</dbReference>
<dbReference type="PROSITE" id="PS51257">
    <property type="entry name" value="PROKAR_LIPOPROTEIN"/>
    <property type="match status" value="1"/>
</dbReference>
<comment type="caution">
    <text evidence="3">The sequence shown here is derived from an EMBL/GenBank/DDBJ whole genome shotgun (WGS) entry which is preliminary data.</text>
</comment>
<evidence type="ECO:0000313" key="4">
    <source>
        <dbReference type="Proteomes" id="UP000467305"/>
    </source>
</evidence>
<dbReference type="EMBL" id="WAAU01000008">
    <property type="protein sequence ID" value="KAB1159799.1"/>
    <property type="molecule type" value="Genomic_DNA"/>
</dbReference>
<evidence type="ECO:0000313" key="3">
    <source>
        <dbReference type="EMBL" id="KAB1159799.1"/>
    </source>
</evidence>
<organism evidence="3 4">
    <name type="scientific">Tenacibaculum aiptasiae</name>
    <dbReference type="NCBI Taxonomy" id="426481"/>
    <lineage>
        <taxon>Bacteria</taxon>
        <taxon>Pseudomonadati</taxon>
        <taxon>Bacteroidota</taxon>
        <taxon>Flavobacteriia</taxon>
        <taxon>Flavobacteriales</taxon>
        <taxon>Flavobacteriaceae</taxon>
        <taxon>Tenacibaculum</taxon>
    </lineage>
</organism>
<accession>A0A7J5AQA2</accession>
<feature type="region of interest" description="Disordered" evidence="1">
    <location>
        <begin position="40"/>
        <end position="78"/>
    </location>
</feature>
<gene>
    <name evidence="3" type="ORF">F7018_05675</name>
</gene>
<evidence type="ECO:0000256" key="1">
    <source>
        <dbReference type="SAM" id="MobiDB-lite"/>
    </source>
</evidence>
<name>A0A7J5AQA2_9FLAO</name>